<accession>A0A132C2A5</accession>
<dbReference type="InterPro" id="IPR037523">
    <property type="entry name" value="VOC_core"/>
</dbReference>
<dbReference type="Proteomes" id="UP000068382">
    <property type="component" value="Unassembled WGS sequence"/>
</dbReference>
<evidence type="ECO:0000259" key="1">
    <source>
        <dbReference type="PROSITE" id="PS51819"/>
    </source>
</evidence>
<comment type="caution">
    <text evidence="2">The sequence shown here is derived from an EMBL/GenBank/DDBJ whole genome shotgun (WGS) entry which is preliminary data.</text>
</comment>
<evidence type="ECO:0000313" key="3">
    <source>
        <dbReference type="Proteomes" id="UP000068382"/>
    </source>
</evidence>
<dbReference type="PROSITE" id="PS51819">
    <property type="entry name" value="VOC"/>
    <property type="match status" value="1"/>
</dbReference>
<sequence length="123" mass="13471">MQAGLGRIVLYTKRIEEMTDFYCRLFGYHRIQLPGDRIVELSPASQGIPILLHAAAKGQKEGQACVKLVFDVKDVIAFTTVAADKGYPFGPIHKGDGYAFANRKDPAGNSVSVSSRFTIQTSH</sequence>
<dbReference type="CDD" id="cd06587">
    <property type="entry name" value="VOC"/>
    <property type="match status" value="1"/>
</dbReference>
<dbReference type="OrthoDB" id="7849747at2"/>
<dbReference type="AlphaFoldDB" id="A0A132C2A5"/>
<proteinExistence type="predicted"/>
<organism evidence="2 3">
    <name type="scientific">Tritonibacter horizontis</name>
    <dbReference type="NCBI Taxonomy" id="1768241"/>
    <lineage>
        <taxon>Bacteria</taxon>
        <taxon>Pseudomonadati</taxon>
        <taxon>Pseudomonadota</taxon>
        <taxon>Alphaproteobacteria</taxon>
        <taxon>Rhodobacterales</taxon>
        <taxon>Paracoccaceae</taxon>
        <taxon>Tritonibacter</taxon>
    </lineage>
</organism>
<dbReference type="InterPro" id="IPR029068">
    <property type="entry name" value="Glyas_Bleomycin-R_OHBP_Dase"/>
</dbReference>
<dbReference type="Pfam" id="PF00903">
    <property type="entry name" value="Glyoxalase"/>
    <property type="match status" value="1"/>
</dbReference>
<gene>
    <name evidence="2" type="ORF">TRIHO_04070</name>
</gene>
<name>A0A132C2A5_9RHOB</name>
<evidence type="ECO:0000313" key="2">
    <source>
        <dbReference type="EMBL" id="KUP94713.1"/>
    </source>
</evidence>
<dbReference type="Gene3D" id="3.10.180.10">
    <property type="entry name" value="2,3-Dihydroxybiphenyl 1,2-Dioxygenase, domain 1"/>
    <property type="match status" value="1"/>
</dbReference>
<dbReference type="InterPro" id="IPR004360">
    <property type="entry name" value="Glyas_Fos-R_dOase_dom"/>
</dbReference>
<protein>
    <submittedName>
        <fullName evidence="2">Glyoxalase-like domain protein</fullName>
    </submittedName>
</protein>
<dbReference type="EMBL" id="LPUY01000011">
    <property type="protein sequence ID" value="KUP94713.1"/>
    <property type="molecule type" value="Genomic_DNA"/>
</dbReference>
<keyword evidence="3" id="KW-1185">Reference proteome</keyword>
<reference evidence="2 3" key="1">
    <citation type="submission" date="2015-12" db="EMBL/GenBank/DDBJ databases">
        <title>Genome sequence of the marine Rhodobacteraceae strain O3.65, Candidatus Tritonibacter horizontis.</title>
        <authorList>
            <person name="Poehlein A."/>
            <person name="Giebel H.A."/>
            <person name="Voget S."/>
            <person name="Brinkhoff T."/>
        </authorList>
    </citation>
    <scope>NUCLEOTIDE SEQUENCE [LARGE SCALE GENOMIC DNA]</scope>
    <source>
        <strain evidence="2 3">O3.65</strain>
    </source>
</reference>
<feature type="domain" description="VOC" evidence="1">
    <location>
        <begin position="4"/>
        <end position="116"/>
    </location>
</feature>
<dbReference type="SUPFAM" id="SSF54593">
    <property type="entry name" value="Glyoxalase/Bleomycin resistance protein/Dihydroxybiphenyl dioxygenase"/>
    <property type="match status" value="1"/>
</dbReference>